<evidence type="ECO:0000313" key="3">
    <source>
        <dbReference type="Proteomes" id="UP000799118"/>
    </source>
</evidence>
<feature type="non-terminal residue" evidence="2">
    <location>
        <position position="1"/>
    </location>
</feature>
<gene>
    <name evidence="2" type="ORF">BT96DRAFT_837321</name>
</gene>
<dbReference type="InterPro" id="IPR041457">
    <property type="entry name" value="CxC2_KDZ-assoc"/>
</dbReference>
<evidence type="ECO:0000313" key="2">
    <source>
        <dbReference type="EMBL" id="KAE9387703.1"/>
    </source>
</evidence>
<name>A0A6A4GQQ3_9AGAR</name>
<accession>A0A6A4GQQ3</accession>
<dbReference type="Proteomes" id="UP000799118">
    <property type="component" value="Unassembled WGS sequence"/>
</dbReference>
<keyword evidence="3" id="KW-1185">Reference proteome</keyword>
<dbReference type="Pfam" id="PF18803">
    <property type="entry name" value="CxC2"/>
    <property type="match status" value="1"/>
</dbReference>
<organism evidence="2 3">
    <name type="scientific">Gymnopus androsaceus JB14</name>
    <dbReference type="NCBI Taxonomy" id="1447944"/>
    <lineage>
        <taxon>Eukaryota</taxon>
        <taxon>Fungi</taxon>
        <taxon>Dikarya</taxon>
        <taxon>Basidiomycota</taxon>
        <taxon>Agaricomycotina</taxon>
        <taxon>Agaricomycetes</taxon>
        <taxon>Agaricomycetidae</taxon>
        <taxon>Agaricales</taxon>
        <taxon>Marasmiineae</taxon>
        <taxon>Omphalotaceae</taxon>
        <taxon>Gymnopus</taxon>
    </lineage>
</organism>
<evidence type="ECO:0000259" key="1">
    <source>
        <dbReference type="Pfam" id="PF18803"/>
    </source>
</evidence>
<dbReference type="AlphaFoldDB" id="A0A6A4GQQ3"/>
<dbReference type="OrthoDB" id="3004525at2759"/>
<feature type="domain" description="CxC2-like cysteine cluster KDZ transposase-associated" evidence="1">
    <location>
        <begin position="42"/>
        <end position="147"/>
    </location>
</feature>
<proteinExistence type="predicted"/>
<sequence length="234" mass="26879">IRCVECISPYLVCASCCTKQHSRDPFHRVERWNGEFFMKTSLTELGLTIQLNHTTTWCSNPVWCHVNFLVMDTTGPHRLSLYFCGCERAELHDVQLLRFRLYPASQDVIQTCATFRYLDFIHLHSLTSKASTLGFYQTLEQLEDNAGLAPTIWRYAVLKLMLSQWRHLHMLKRGGRGHDPSPTRIEDTKAAELAIKCPSCPHPAINLPANYLDAPPEEQYISFERLSNPADLLE</sequence>
<protein>
    <recommendedName>
        <fullName evidence="1">CxC2-like cysteine cluster KDZ transposase-associated domain-containing protein</fullName>
    </recommendedName>
</protein>
<reference evidence="2" key="1">
    <citation type="journal article" date="2019" name="Environ. Microbiol.">
        <title>Fungal ecological strategies reflected in gene transcription - a case study of two litter decomposers.</title>
        <authorList>
            <person name="Barbi F."/>
            <person name="Kohler A."/>
            <person name="Barry K."/>
            <person name="Baskaran P."/>
            <person name="Daum C."/>
            <person name="Fauchery L."/>
            <person name="Ihrmark K."/>
            <person name="Kuo A."/>
            <person name="LaButti K."/>
            <person name="Lipzen A."/>
            <person name="Morin E."/>
            <person name="Grigoriev I.V."/>
            <person name="Henrissat B."/>
            <person name="Lindahl B."/>
            <person name="Martin F."/>
        </authorList>
    </citation>
    <scope>NUCLEOTIDE SEQUENCE</scope>
    <source>
        <strain evidence="2">JB14</strain>
    </source>
</reference>
<dbReference type="EMBL" id="ML769785">
    <property type="protein sequence ID" value="KAE9387703.1"/>
    <property type="molecule type" value="Genomic_DNA"/>
</dbReference>